<evidence type="ECO:0000259" key="4">
    <source>
        <dbReference type="PROSITE" id="PS50830"/>
    </source>
</evidence>
<evidence type="ECO:0000256" key="1">
    <source>
        <dbReference type="ARBA" id="ARBA00022722"/>
    </source>
</evidence>
<proteinExistence type="predicted"/>
<dbReference type="AlphaFoldDB" id="A0A6J7P450"/>
<reference evidence="5" key="1">
    <citation type="submission" date="2020-05" db="EMBL/GenBank/DDBJ databases">
        <authorList>
            <person name="Chiriac C."/>
            <person name="Salcher M."/>
            <person name="Ghai R."/>
            <person name="Kavagutti S V."/>
        </authorList>
    </citation>
    <scope>NUCLEOTIDE SEQUENCE</scope>
</reference>
<keyword evidence="1" id="KW-0540">Nuclease</keyword>
<evidence type="ECO:0000256" key="2">
    <source>
        <dbReference type="ARBA" id="ARBA00022759"/>
    </source>
</evidence>
<dbReference type="SMART" id="SM00318">
    <property type="entry name" value="SNc"/>
    <property type="match status" value="1"/>
</dbReference>
<gene>
    <name evidence="5" type="ORF">UFOPK3957_01499</name>
</gene>
<accession>A0A6J7P450</accession>
<name>A0A6J7P450_9ZZZZ</name>
<dbReference type="GO" id="GO:0003676">
    <property type="term" value="F:nucleic acid binding"/>
    <property type="evidence" value="ECO:0007669"/>
    <property type="project" value="InterPro"/>
</dbReference>
<dbReference type="PANTHER" id="PTHR12302:SF3">
    <property type="entry name" value="SERINE_THREONINE-PROTEIN KINASE 31"/>
    <property type="match status" value="1"/>
</dbReference>
<feature type="domain" description="TNase-like" evidence="4">
    <location>
        <begin position="69"/>
        <end position="204"/>
    </location>
</feature>
<dbReference type="PANTHER" id="PTHR12302">
    <property type="entry name" value="EBNA2 BINDING PROTEIN P100"/>
    <property type="match status" value="1"/>
</dbReference>
<dbReference type="Gene3D" id="2.40.50.90">
    <property type="match status" value="1"/>
</dbReference>
<evidence type="ECO:0000313" key="5">
    <source>
        <dbReference type="EMBL" id="CAB4999698.1"/>
    </source>
</evidence>
<keyword evidence="3" id="KW-0378">Hydrolase</keyword>
<protein>
    <submittedName>
        <fullName evidence="5">Unannotated protein</fullName>
    </submittedName>
</protein>
<dbReference type="PROSITE" id="PS50830">
    <property type="entry name" value="TNASE_3"/>
    <property type="match status" value="1"/>
</dbReference>
<dbReference type="PROSITE" id="PS01284">
    <property type="entry name" value="TNASE_2"/>
    <property type="match status" value="1"/>
</dbReference>
<dbReference type="GO" id="GO:0016787">
    <property type="term" value="F:hydrolase activity"/>
    <property type="evidence" value="ECO:0007669"/>
    <property type="project" value="UniProtKB-KW"/>
</dbReference>
<organism evidence="5">
    <name type="scientific">freshwater metagenome</name>
    <dbReference type="NCBI Taxonomy" id="449393"/>
    <lineage>
        <taxon>unclassified sequences</taxon>
        <taxon>metagenomes</taxon>
        <taxon>ecological metagenomes</taxon>
    </lineage>
</organism>
<dbReference type="EMBL" id="CAFBOM010000280">
    <property type="protein sequence ID" value="CAB4999698.1"/>
    <property type="molecule type" value="Genomic_DNA"/>
</dbReference>
<dbReference type="Pfam" id="PF00565">
    <property type="entry name" value="SNase"/>
    <property type="match status" value="1"/>
</dbReference>
<sequence>MKTHGRNATLADVPDVSDAPPRGFPSARILASCLLIATAVAGCSSASTSMNLTPARTDLVPKGAVVTGGIVERVVDGDTIHVRVSGDDVTVRLIGIDTPETVKPDSPIECFGPESSDFAKEALTGQSVTLELDASQGNEDRYGRLLAYVWREASDGSLSLFNLDAVAAGYARERQYGSTPYAWKAELDQAGQEAQAAGFGLWGACE</sequence>
<keyword evidence="2" id="KW-0255">Endonuclease</keyword>
<dbReference type="InterPro" id="IPR035437">
    <property type="entry name" value="SNase_OB-fold_sf"/>
</dbReference>
<dbReference type="SUPFAM" id="SSF50199">
    <property type="entry name" value="Staphylococcal nuclease"/>
    <property type="match status" value="1"/>
</dbReference>
<dbReference type="InterPro" id="IPR002071">
    <property type="entry name" value="Thermonucl_AS"/>
</dbReference>
<dbReference type="InterPro" id="IPR016071">
    <property type="entry name" value="Staphylococal_nuclease_OB-fold"/>
</dbReference>
<evidence type="ECO:0000256" key="3">
    <source>
        <dbReference type="ARBA" id="ARBA00022801"/>
    </source>
</evidence>
<dbReference type="GO" id="GO:0004519">
    <property type="term" value="F:endonuclease activity"/>
    <property type="evidence" value="ECO:0007669"/>
    <property type="project" value="UniProtKB-KW"/>
</dbReference>
<dbReference type="PROSITE" id="PS01123">
    <property type="entry name" value="TNASE_1"/>
    <property type="match status" value="1"/>
</dbReference>